<accession>A0A4R3YLP7</accession>
<dbReference type="RefSeq" id="WP_165911739.1">
    <property type="nucleotide sequence ID" value="NZ_SMCR01000009.1"/>
</dbReference>
<evidence type="ECO:0000313" key="2">
    <source>
        <dbReference type="Proteomes" id="UP000295719"/>
    </source>
</evidence>
<dbReference type="Proteomes" id="UP000295719">
    <property type="component" value="Unassembled WGS sequence"/>
</dbReference>
<dbReference type="EMBL" id="SMCR01000009">
    <property type="protein sequence ID" value="TCV93517.1"/>
    <property type="molecule type" value="Genomic_DNA"/>
</dbReference>
<reference evidence="1 2" key="1">
    <citation type="submission" date="2019-03" db="EMBL/GenBank/DDBJ databases">
        <title>Genomic Encyclopedia of Type Strains, Phase IV (KMG-IV): sequencing the most valuable type-strain genomes for metagenomic binning, comparative biology and taxonomic classification.</title>
        <authorList>
            <person name="Goeker M."/>
        </authorList>
    </citation>
    <scope>NUCLEOTIDE SEQUENCE [LARGE SCALE GENOMIC DNA]</scope>
    <source>
        <strain evidence="1 2">DSM 19580</strain>
    </source>
</reference>
<dbReference type="AlphaFoldDB" id="A0A4R3YLP7"/>
<evidence type="ECO:0000313" key="1">
    <source>
        <dbReference type="EMBL" id="TCV93517.1"/>
    </source>
</evidence>
<keyword evidence="2" id="KW-1185">Reference proteome</keyword>
<comment type="caution">
    <text evidence="1">The sequence shown here is derived from an EMBL/GenBank/DDBJ whole genome shotgun (WGS) entry which is preliminary data.</text>
</comment>
<proteinExistence type="predicted"/>
<sequence>MLGCLKLLACLPGSKVSPGERKPFVGKTQISAEGYSVTHSSRPDIRPVKQVEARAAMSAQQLTAVRALFDDLGVTENLSEDATINPENCGMPYFPPCRTASDIHRNSTMAIEFVFP</sequence>
<organism evidence="1 2">
    <name type="scientific">Biostraticola tofi</name>
    <dbReference type="NCBI Taxonomy" id="466109"/>
    <lineage>
        <taxon>Bacteria</taxon>
        <taxon>Pseudomonadati</taxon>
        <taxon>Pseudomonadota</taxon>
        <taxon>Gammaproteobacteria</taxon>
        <taxon>Enterobacterales</taxon>
        <taxon>Bruguierivoracaceae</taxon>
        <taxon>Biostraticola</taxon>
    </lineage>
</organism>
<protein>
    <submittedName>
        <fullName evidence="1">Uncharacterized protein</fullName>
    </submittedName>
</protein>
<name>A0A4R3YLP7_9GAMM</name>
<gene>
    <name evidence="1" type="ORF">EDC52_10973</name>
</gene>